<dbReference type="CDD" id="cd00397">
    <property type="entry name" value="DNA_BRE_C"/>
    <property type="match status" value="1"/>
</dbReference>
<dbReference type="InterPro" id="IPR002104">
    <property type="entry name" value="Integrase_catalytic"/>
</dbReference>
<evidence type="ECO:0000259" key="8">
    <source>
        <dbReference type="PROSITE" id="PS51900"/>
    </source>
</evidence>
<dbReference type="Gene3D" id="1.10.150.130">
    <property type="match status" value="1"/>
</dbReference>
<dbReference type="GO" id="GO:0015074">
    <property type="term" value="P:DNA integration"/>
    <property type="evidence" value="ECO:0007669"/>
    <property type="project" value="UniProtKB-KW"/>
</dbReference>
<evidence type="ECO:0000256" key="3">
    <source>
        <dbReference type="ARBA" id="ARBA00023125"/>
    </source>
</evidence>
<name>A0A315ETZ9_9BURK</name>
<keyword evidence="4" id="KW-0233">DNA recombination</keyword>
<dbReference type="GO" id="GO:0006310">
    <property type="term" value="P:DNA recombination"/>
    <property type="evidence" value="ECO:0007669"/>
    <property type="project" value="UniProtKB-KW"/>
</dbReference>
<keyword evidence="2" id="KW-0229">DNA integration</keyword>
<accession>A0A315ETZ9</accession>
<evidence type="ECO:0000256" key="5">
    <source>
        <dbReference type="PROSITE-ProRule" id="PRU01248"/>
    </source>
</evidence>
<dbReference type="PANTHER" id="PTHR30349:SF41">
    <property type="entry name" value="INTEGRASE_RECOMBINASE PROTEIN MJ0367-RELATED"/>
    <property type="match status" value="1"/>
</dbReference>
<dbReference type="InterPro" id="IPR044068">
    <property type="entry name" value="CB"/>
</dbReference>
<dbReference type="InterPro" id="IPR013762">
    <property type="entry name" value="Integrase-like_cat_sf"/>
</dbReference>
<feature type="domain" description="Tyr recombinase" evidence="7">
    <location>
        <begin position="152"/>
        <end position="357"/>
    </location>
</feature>
<dbReference type="Pfam" id="PF00589">
    <property type="entry name" value="Phage_integrase"/>
    <property type="match status" value="1"/>
</dbReference>
<comment type="similarity">
    <text evidence="1">Belongs to the 'phage' integrase family.</text>
</comment>
<dbReference type="PROSITE" id="PS51900">
    <property type="entry name" value="CB"/>
    <property type="match status" value="1"/>
</dbReference>
<comment type="caution">
    <text evidence="9">The sequence shown here is derived from an EMBL/GenBank/DDBJ whole genome shotgun (WGS) entry which is preliminary data.</text>
</comment>
<reference evidence="9 10" key="1">
    <citation type="submission" date="2017-04" db="EMBL/GenBank/DDBJ databases">
        <title>Unexpected and diverse lifestyles within the genus Limnohabitans.</title>
        <authorList>
            <person name="Kasalicky V."/>
            <person name="Mehrshad M."/>
            <person name="Andrei S.-A."/>
            <person name="Salcher M."/>
            <person name="Kratochvilova H."/>
            <person name="Simek K."/>
            <person name="Ghai R."/>
        </authorList>
    </citation>
    <scope>NUCLEOTIDE SEQUENCE [LARGE SCALE GENOMIC DNA]</scope>
    <source>
        <strain evidence="9 10">MWH-C5</strain>
    </source>
</reference>
<dbReference type="InterPro" id="IPR011010">
    <property type="entry name" value="DNA_brk_join_enz"/>
</dbReference>
<dbReference type="GO" id="GO:0003677">
    <property type="term" value="F:DNA binding"/>
    <property type="evidence" value="ECO:0007669"/>
    <property type="project" value="UniProtKB-UniRule"/>
</dbReference>
<protein>
    <recommendedName>
        <fullName evidence="11">Tyr recombinase domain-containing protein</fullName>
    </recommendedName>
</protein>
<dbReference type="Pfam" id="PF02899">
    <property type="entry name" value="Phage_int_SAM_1"/>
    <property type="match status" value="1"/>
</dbReference>
<evidence type="ECO:0008006" key="11">
    <source>
        <dbReference type="Google" id="ProtNLM"/>
    </source>
</evidence>
<feature type="region of interest" description="Disordered" evidence="6">
    <location>
        <begin position="132"/>
        <end position="153"/>
    </location>
</feature>
<evidence type="ECO:0000313" key="9">
    <source>
        <dbReference type="EMBL" id="PUE60298.1"/>
    </source>
</evidence>
<dbReference type="AlphaFoldDB" id="A0A315ETZ9"/>
<evidence type="ECO:0000256" key="4">
    <source>
        <dbReference type="ARBA" id="ARBA00023172"/>
    </source>
</evidence>
<evidence type="ECO:0000259" key="7">
    <source>
        <dbReference type="PROSITE" id="PS51898"/>
    </source>
</evidence>
<proteinExistence type="inferred from homology"/>
<keyword evidence="3 5" id="KW-0238">DNA-binding</keyword>
<dbReference type="PANTHER" id="PTHR30349">
    <property type="entry name" value="PHAGE INTEGRASE-RELATED"/>
    <property type="match status" value="1"/>
</dbReference>
<keyword evidence="10" id="KW-1185">Reference proteome</keyword>
<organism evidence="9 10">
    <name type="scientific">Limnohabitans curvus</name>
    <dbReference type="NCBI Taxonomy" id="323423"/>
    <lineage>
        <taxon>Bacteria</taxon>
        <taxon>Pseudomonadati</taxon>
        <taxon>Pseudomonadota</taxon>
        <taxon>Betaproteobacteria</taxon>
        <taxon>Burkholderiales</taxon>
        <taxon>Comamonadaceae</taxon>
        <taxon>Limnohabitans</taxon>
    </lineage>
</organism>
<gene>
    <name evidence="9" type="ORF">B9Z44_12385</name>
</gene>
<dbReference type="Proteomes" id="UP000251341">
    <property type="component" value="Unassembled WGS sequence"/>
</dbReference>
<dbReference type="InterPro" id="IPR010998">
    <property type="entry name" value="Integrase_recombinase_N"/>
</dbReference>
<dbReference type="InterPro" id="IPR004107">
    <property type="entry name" value="Integrase_SAM-like_N"/>
</dbReference>
<evidence type="ECO:0000256" key="2">
    <source>
        <dbReference type="ARBA" id="ARBA00022908"/>
    </source>
</evidence>
<evidence type="ECO:0000256" key="6">
    <source>
        <dbReference type="SAM" id="MobiDB-lite"/>
    </source>
</evidence>
<dbReference type="PROSITE" id="PS51898">
    <property type="entry name" value="TYR_RECOMBINASE"/>
    <property type="match status" value="1"/>
</dbReference>
<evidence type="ECO:0000313" key="10">
    <source>
        <dbReference type="Proteomes" id="UP000251341"/>
    </source>
</evidence>
<dbReference type="SUPFAM" id="SSF56349">
    <property type="entry name" value="DNA breaking-rejoining enzymes"/>
    <property type="match status" value="1"/>
</dbReference>
<dbReference type="InterPro" id="IPR050090">
    <property type="entry name" value="Tyrosine_recombinase_XerCD"/>
</dbReference>
<evidence type="ECO:0000256" key="1">
    <source>
        <dbReference type="ARBA" id="ARBA00008857"/>
    </source>
</evidence>
<dbReference type="Gene3D" id="1.10.443.10">
    <property type="entry name" value="Intergrase catalytic core"/>
    <property type="match status" value="1"/>
</dbReference>
<feature type="domain" description="Core-binding (CB)" evidence="8">
    <location>
        <begin position="28"/>
        <end position="115"/>
    </location>
</feature>
<dbReference type="EMBL" id="NESP01000001">
    <property type="protein sequence ID" value="PUE60298.1"/>
    <property type="molecule type" value="Genomic_DNA"/>
</dbReference>
<sequence>MDVSTEIVLSDDHLMRHGQGWPGVPMILVDGLLAMEQSAWLLDLRIRGCSPHTLTSYAKTLALWLKALAANDLHWRNIGSGAAERFSAMLTREGCANGTVRLRMIHIQEYYRWAQVKGHIKTLPFHLQRNDGVQSKKAEGSPPVKLANKTRRSVKPQTRADFDKVLAATPRKTTSLLLRDELIAEAARYMGLRRSEVAALRVDQFEPLNPSNKTQSIEIFSAKSGRLDSVLVPAPFIKKVQDFISIHRVAMVEGFQTRDADYEPPPNIFLNERGKRRGQAVSPDYIGESWRRSSVAAGLDTRFHDHRSSFGTNAAKAARLANANTRAIVKELLRHKHEHTSEIYVKFDELQSDRLIRARIVNDGCFDAPTQEHPE</sequence>